<sequence length="207" mass="24234">MEDSWENMKQALEKLELDSHHETTAMDQTSGLNNPTSEAAVQEPHQPPGPVVKSATELRPVYFWANGRLQAQDQQEYYEVCRRRFKDVSVPYKVIRFFIRHPLDPTGSCSPSFQIFENTLLEEVFDWYLSETYEAPGPWMGEGFCLMRIDLAGRMLGKNYYYCETRSSGLRIHDTEWWDTMDFVITVVSSDRIMGNYKRRESKSIYD</sequence>
<reference evidence="2 3" key="1">
    <citation type="submission" date="2024-02" db="EMBL/GenBank/DDBJ databases">
        <title>Discinaceae phylogenomics.</title>
        <authorList>
            <person name="Dirks A.C."/>
            <person name="James T.Y."/>
        </authorList>
    </citation>
    <scope>NUCLEOTIDE SEQUENCE [LARGE SCALE GENOMIC DNA]</scope>
    <source>
        <strain evidence="2 3">ACD0624</strain>
    </source>
</reference>
<feature type="region of interest" description="Disordered" evidence="1">
    <location>
        <begin position="25"/>
        <end position="49"/>
    </location>
</feature>
<feature type="compositionally biased region" description="Polar residues" evidence="1">
    <location>
        <begin position="25"/>
        <end position="39"/>
    </location>
</feature>
<gene>
    <name evidence="2" type="ORF">Q9L58_001649</name>
</gene>
<evidence type="ECO:0000256" key="1">
    <source>
        <dbReference type="SAM" id="MobiDB-lite"/>
    </source>
</evidence>
<name>A0ABR3GTR5_9PEZI</name>
<keyword evidence="3" id="KW-1185">Reference proteome</keyword>
<proteinExistence type="predicted"/>
<evidence type="ECO:0000313" key="3">
    <source>
        <dbReference type="Proteomes" id="UP001447188"/>
    </source>
</evidence>
<comment type="caution">
    <text evidence="2">The sequence shown here is derived from an EMBL/GenBank/DDBJ whole genome shotgun (WGS) entry which is preliminary data.</text>
</comment>
<organism evidence="2 3">
    <name type="scientific">Discina gigas</name>
    <dbReference type="NCBI Taxonomy" id="1032678"/>
    <lineage>
        <taxon>Eukaryota</taxon>
        <taxon>Fungi</taxon>
        <taxon>Dikarya</taxon>
        <taxon>Ascomycota</taxon>
        <taxon>Pezizomycotina</taxon>
        <taxon>Pezizomycetes</taxon>
        <taxon>Pezizales</taxon>
        <taxon>Discinaceae</taxon>
        <taxon>Discina</taxon>
    </lineage>
</organism>
<dbReference type="EMBL" id="JBBBZM010000013">
    <property type="protein sequence ID" value="KAL0639190.1"/>
    <property type="molecule type" value="Genomic_DNA"/>
</dbReference>
<accession>A0ABR3GTR5</accession>
<protein>
    <submittedName>
        <fullName evidence="2">Uncharacterized protein</fullName>
    </submittedName>
</protein>
<dbReference type="Proteomes" id="UP001447188">
    <property type="component" value="Unassembled WGS sequence"/>
</dbReference>
<evidence type="ECO:0000313" key="2">
    <source>
        <dbReference type="EMBL" id="KAL0639190.1"/>
    </source>
</evidence>